<dbReference type="Gene3D" id="2.60.120.920">
    <property type="match status" value="1"/>
</dbReference>
<reference evidence="2 3" key="1">
    <citation type="submission" date="2020-08" db="EMBL/GenBank/DDBJ databases">
        <authorList>
            <person name="Koutsovoulos G."/>
            <person name="Danchin GJ E."/>
        </authorList>
    </citation>
    <scope>NUCLEOTIDE SEQUENCE [LARGE SCALE GENOMIC DNA]</scope>
</reference>
<accession>A0A6V7VEW5</accession>
<dbReference type="AlphaFoldDB" id="A0A6V7VEW5"/>
<sequence length="311" mass="36081">MSEISTNSDFDILQIVNNNDFDIQSQLDNLLIEFNEEKKKNAKLGEKNNFLEKQMDEMRVSYEKKMGELTNKLEQLTKNCKRACFVNIKNKWVEANNDSCCVNKCLDGVDTTNTKCIKGNGFVKLIGDEIIKYINCEGKGFNKITGVYAENYFEKPEEECLNYSLFYFEIKVKIEGEKNGYNNWINICLKNGNKNSISLNAEDGTINNEKDELFKLDDFSWNDEDIFGCGLVYPPTTKSEKLPYIFYTQNGKEIGKALLLKENFDTYLPIVWLRCCSVEANFGNNLELKPFCYDITKHFVIKEFYEYSDLD</sequence>
<dbReference type="InterPro" id="IPR043136">
    <property type="entry name" value="B30.2/SPRY_sf"/>
</dbReference>
<keyword evidence="1" id="KW-0175">Coiled coil</keyword>
<evidence type="ECO:0000313" key="3">
    <source>
        <dbReference type="Proteomes" id="UP000580250"/>
    </source>
</evidence>
<evidence type="ECO:0000313" key="2">
    <source>
        <dbReference type="EMBL" id="CAD2172721.1"/>
    </source>
</evidence>
<protein>
    <submittedName>
        <fullName evidence="2">Uncharacterized protein</fullName>
    </submittedName>
</protein>
<dbReference type="Proteomes" id="UP000580250">
    <property type="component" value="Unassembled WGS sequence"/>
</dbReference>
<gene>
    <name evidence="2" type="ORF">MENT_LOCUS24288</name>
</gene>
<proteinExistence type="predicted"/>
<name>A0A6V7VEW5_MELEN</name>
<dbReference type="EMBL" id="CAJEWN010000205">
    <property type="protein sequence ID" value="CAD2172721.1"/>
    <property type="molecule type" value="Genomic_DNA"/>
</dbReference>
<comment type="caution">
    <text evidence="2">The sequence shown here is derived from an EMBL/GenBank/DDBJ whole genome shotgun (WGS) entry which is preliminary data.</text>
</comment>
<evidence type="ECO:0000256" key="1">
    <source>
        <dbReference type="SAM" id="Coils"/>
    </source>
</evidence>
<feature type="coiled-coil region" evidence="1">
    <location>
        <begin position="27"/>
        <end position="79"/>
    </location>
</feature>
<organism evidence="2 3">
    <name type="scientific">Meloidogyne enterolobii</name>
    <name type="common">Root-knot nematode worm</name>
    <name type="synonym">Meloidogyne mayaguensis</name>
    <dbReference type="NCBI Taxonomy" id="390850"/>
    <lineage>
        <taxon>Eukaryota</taxon>
        <taxon>Metazoa</taxon>
        <taxon>Ecdysozoa</taxon>
        <taxon>Nematoda</taxon>
        <taxon>Chromadorea</taxon>
        <taxon>Rhabditida</taxon>
        <taxon>Tylenchina</taxon>
        <taxon>Tylenchomorpha</taxon>
        <taxon>Tylenchoidea</taxon>
        <taxon>Meloidogynidae</taxon>
        <taxon>Meloidogyninae</taxon>
        <taxon>Meloidogyne</taxon>
    </lineage>
</organism>